<reference evidence="2 3" key="1">
    <citation type="journal article" date="2014" name="Genome Announc.">
        <title>Complete Genome Sequence of Mycoplasma bovoculi Strain M165/69T (ATCC 29104).</title>
        <authorList>
            <person name="Calcutt M.J."/>
            <person name="Foecking M.F."/>
        </authorList>
    </citation>
    <scope>NUCLEOTIDE SEQUENCE [LARGE SCALE GENOMIC DNA]</scope>
    <source>
        <strain evidence="2">M165/69</strain>
    </source>
</reference>
<evidence type="ECO:0000313" key="3">
    <source>
        <dbReference type="Proteomes" id="UP000019229"/>
    </source>
</evidence>
<dbReference type="EMBL" id="CP007154">
    <property type="protein sequence ID" value="AHH45101.1"/>
    <property type="molecule type" value="Genomic_DNA"/>
</dbReference>
<dbReference type="PANTHER" id="PTHR37291:SF1">
    <property type="entry name" value="TYPE IV METHYL-DIRECTED RESTRICTION ENZYME ECOKMCRB SUBUNIT"/>
    <property type="match status" value="1"/>
</dbReference>
<dbReference type="InterPro" id="IPR011704">
    <property type="entry name" value="ATPase_dyneun-rel_AAA"/>
</dbReference>
<dbReference type="KEGG" id="mbc:MYB_00450"/>
<proteinExistence type="predicted"/>
<dbReference type="InterPro" id="IPR027417">
    <property type="entry name" value="P-loop_NTPase"/>
</dbReference>
<dbReference type="GO" id="GO:0016887">
    <property type="term" value="F:ATP hydrolysis activity"/>
    <property type="evidence" value="ECO:0007669"/>
    <property type="project" value="InterPro"/>
</dbReference>
<dbReference type="AlphaFoldDB" id="W5USM0"/>
<sequence>MNILENQNIAVSSFDIKGKRDNSYFLATLYIIYDKNSLQIEYFYYEVKKAQMILSNNINSINSNDKKNREEFIKIFELNDKQNIELEYEHLKELAEKSTTYFYSLDSIFKFIFGETLKKSWTRMTNPYNMYLVNKKNQNGYFNVWYDKFKDSYYWLFQLMSEELKAYKCNNILEDLTCGDFKKYYDKNKSDDSNYFKLYDSLSFKEKLDKISLFSKKSNQDNRFDFSICEKKDQNTNDYTFDAKRLRDFIHSVKDKLLHESYNNNWLTEEQYKNYKIETRCEEQNRLLFDVVIKKYLEESKRNIDITNLRNKLERLILIESQSQSLNSREINNIRKMENKNFHCPISWTKNDKNIIYYGVPGTGKTHCSKELANWIINNKWKEQYNSRFNNKIEQFEKDYIDEDNQDEDNQIEIITFHQNYGYEDFIEGIKPVLVNGHNEDKYSKSLNNQFGSVLQFKLKKGILRNIVDKAMKNHHKNYVLIIDEINRGNVSQIFGECFTLIESSKRLRNDCDNIQCLGGDKCKGKWDGNWKVTLPTSEEKFGIPDNLYIIGTMNDNDHSIAHFDFAFRRRFVFVEKKPSEDFISNYYAKDVFVKLNKEIESKFSLNKQIGHSYFMKVKKNIDNKKSKEKIKEILSKEIWPLLKSDIDLNTNDIKIIEKNINEFVENYNSK</sequence>
<dbReference type="SUPFAM" id="SSF52540">
    <property type="entry name" value="P-loop containing nucleoside triphosphate hydrolases"/>
    <property type="match status" value="1"/>
</dbReference>
<dbReference type="RefSeq" id="WP_022934903.1">
    <property type="nucleotide sequence ID" value="NZ_CP007154.1"/>
</dbReference>
<dbReference type="eggNOG" id="COG1401">
    <property type="taxonomic scope" value="Bacteria"/>
</dbReference>
<dbReference type="InterPro" id="IPR003593">
    <property type="entry name" value="AAA+_ATPase"/>
</dbReference>
<dbReference type="REBASE" id="78867">
    <property type="entry name" value="Mbo165McrBCP"/>
</dbReference>
<organism evidence="2 3">
    <name type="scientific">Mesomycoplasma bovoculi M165/69</name>
    <dbReference type="NCBI Taxonomy" id="743966"/>
    <lineage>
        <taxon>Bacteria</taxon>
        <taxon>Bacillati</taxon>
        <taxon>Mycoplasmatota</taxon>
        <taxon>Mycoplasmoidales</taxon>
        <taxon>Metamycoplasmataceae</taxon>
        <taxon>Mesomycoplasma</taxon>
    </lineage>
</organism>
<keyword evidence="3" id="KW-1185">Reference proteome</keyword>
<evidence type="ECO:0000259" key="1">
    <source>
        <dbReference type="SMART" id="SM00382"/>
    </source>
</evidence>
<feature type="domain" description="AAA+ ATPase" evidence="1">
    <location>
        <begin position="351"/>
        <end position="580"/>
    </location>
</feature>
<dbReference type="OrthoDB" id="9781481at2"/>
<dbReference type="HOGENOM" id="CLU_409285_0_0_14"/>
<dbReference type="Pfam" id="PF07728">
    <property type="entry name" value="AAA_5"/>
    <property type="match status" value="1"/>
</dbReference>
<dbReference type="GO" id="GO:0005524">
    <property type="term" value="F:ATP binding"/>
    <property type="evidence" value="ECO:0007669"/>
    <property type="project" value="InterPro"/>
</dbReference>
<protein>
    <submittedName>
        <fullName evidence="2">McrB domain-containing protein</fullName>
    </submittedName>
</protein>
<dbReference type="Gene3D" id="3.40.50.300">
    <property type="entry name" value="P-loop containing nucleotide triphosphate hydrolases"/>
    <property type="match status" value="1"/>
</dbReference>
<dbReference type="PANTHER" id="PTHR37291">
    <property type="entry name" value="5-METHYLCYTOSINE-SPECIFIC RESTRICTION ENZYME B"/>
    <property type="match status" value="1"/>
</dbReference>
<dbReference type="PATRIC" id="fig|743966.3.peg.87"/>
<dbReference type="STRING" id="743966.MYB_00450"/>
<name>W5USM0_9BACT</name>
<dbReference type="Proteomes" id="UP000019229">
    <property type="component" value="Chromosome"/>
</dbReference>
<evidence type="ECO:0000313" key="2">
    <source>
        <dbReference type="EMBL" id="AHH45101.1"/>
    </source>
</evidence>
<dbReference type="InterPro" id="IPR052934">
    <property type="entry name" value="Methyl-DNA_Rec/Restrict_Enz"/>
</dbReference>
<gene>
    <name evidence="2" type="ORF">MYB_00450</name>
</gene>
<dbReference type="SMART" id="SM00382">
    <property type="entry name" value="AAA"/>
    <property type="match status" value="1"/>
</dbReference>
<accession>W5USM0</accession>